<reference evidence="2 3" key="1">
    <citation type="submission" date="2021-06" db="EMBL/GenBank/DDBJ databases">
        <authorList>
            <person name="Palmer J.M."/>
        </authorList>
    </citation>
    <scope>NUCLEOTIDE SEQUENCE [LARGE SCALE GENOMIC DNA]</scope>
    <source>
        <strain evidence="2 3">AS_MEX2019</strain>
        <tissue evidence="2">Muscle</tissue>
    </source>
</reference>
<sequence>MRNTAGDPFWTPLARLQHGPADSFGSLPPFQQLLVFRLSVPCRVFQHARGSRSDRSSVVLLDMVGSTSAALTVLLGVFIACQTAE</sequence>
<organism evidence="2 3">
    <name type="scientific">Ameca splendens</name>
    <dbReference type="NCBI Taxonomy" id="208324"/>
    <lineage>
        <taxon>Eukaryota</taxon>
        <taxon>Metazoa</taxon>
        <taxon>Chordata</taxon>
        <taxon>Craniata</taxon>
        <taxon>Vertebrata</taxon>
        <taxon>Euteleostomi</taxon>
        <taxon>Actinopterygii</taxon>
        <taxon>Neopterygii</taxon>
        <taxon>Teleostei</taxon>
        <taxon>Neoteleostei</taxon>
        <taxon>Acanthomorphata</taxon>
        <taxon>Ovalentaria</taxon>
        <taxon>Atherinomorphae</taxon>
        <taxon>Cyprinodontiformes</taxon>
        <taxon>Goodeidae</taxon>
        <taxon>Ameca</taxon>
    </lineage>
</organism>
<name>A0ABV0Z9D8_9TELE</name>
<protein>
    <submittedName>
        <fullName evidence="2">Uncharacterized protein</fullName>
    </submittedName>
</protein>
<proteinExistence type="predicted"/>
<comment type="caution">
    <text evidence="2">The sequence shown here is derived from an EMBL/GenBank/DDBJ whole genome shotgun (WGS) entry which is preliminary data.</text>
</comment>
<evidence type="ECO:0000256" key="1">
    <source>
        <dbReference type="SAM" id="Phobius"/>
    </source>
</evidence>
<keyword evidence="1" id="KW-1133">Transmembrane helix</keyword>
<evidence type="ECO:0000313" key="3">
    <source>
        <dbReference type="Proteomes" id="UP001469553"/>
    </source>
</evidence>
<keyword evidence="1" id="KW-0812">Transmembrane</keyword>
<accession>A0ABV0Z9D8</accession>
<keyword evidence="1" id="KW-0472">Membrane</keyword>
<keyword evidence="3" id="KW-1185">Reference proteome</keyword>
<dbReference type="Proteomes" id="UP001469553">
    <property type="component" value="Unassembled WGS sequence"/>
</dbReference>
<gene>
    <name evidence="2" type="ORF">AMECASPLE_010540</name>
</gene>
<dbReference type="EMBL" id="JAHRIP010057042">
    <property type="protein sequence ID" value="MEQ2302814.1"/>
    <property type="molecule type" value="Genomic_DNA"/>
</dbReference>
<feature type="transmembrane region" description="Helical" evidence="1">
    <location>
        <begin position="59"/>
        <end position="80"/>
    </location>
</feature>
<evidence type="ECO:0000313" key="2">
    <source>
        <dbReference type="EMBL" id="MEQ2302814.1"/>
    </source>
</evidence>